<dbReference type="AlphaFoldDB" id="A0A6J2XSN1"/>
<dbReference type="OrthoDB" id="425344at2759"/>
<evidence type="ECO:0000256" key="11">
    <source>
        <dbReference type="ARBA" id="ARBA00023180"/>
    </source>
</evidence>
<keyword evidence="5 14" id="KW-0732">Signal</keyword>
<sequence>MQNVSLYWILVAIFFLAFVYVGCSDNVQTDVCTSAFINGDFIIGALFPLHHQPSSKTRHLGLKCGEIREQYGIQRVEVALQTLDTINNDSSLLPNLTLGMEIRDECWYAPVALRESMKLIRDSLSISSNMNICYDNSVNQHRGPLIGVVGPGSSSVALQVQNLLQLFHVPQIGYSSTSKDLSDKSRFNYFLRVVPSDYYQAQAILDIVSYFGWNYVSAVNTNENYGQSGIQAFQELAENASVCIARTASVLSGAADADFDKIILDLRRDPNATVVVCFCEGLTVKGLLAATRRLNMTNHFLFIGSDGWADRMDVTKEYEQEALGGMSIRIHSPHVDSFDNYYFSLKPETNRRNPWFEEFWEEKFHCILKDKKDTSLHISKNTQRTCTGQESLKQKDYKQDPKLSFVRKAIYSFAYALHNMHNDICGKGLGVCKDILPFNGSLFRNYLMKVSFESNNELFRFDENGDPPGRYDIMNFRKVNGTYDYVQIGTWNNRSLVWARNFNHPQLKGKNVTSICSEECSLGSYKSEKQLGNKKCCWVCVPCLNGEILTKNKTSCQKCPAGFSPNENKTSCVQLPIVFVRWFDGSAITAMTIAVLGLLSTTFTLMIFLKYNDTPVVKASTKELSYIILIGTALAYMSIFAMLGEPSKLSCTITRFLPGLSFGMIYSALLTKTNRIARILVSSKKKFPNRKLLWMSAASQVIITLSMVFVEAVIAGSMLYYQVPETTEVYQPQFTLLECKITTEGVIVPYLFDFFLILLCTVYAVMTRNVPENFNEAKFIGFAMYTTCVIWIAFTPIYYGSGAKVITMSMCVTLSALVNWTFLFVPRLYIIILKPEKNNRAFFTTTKIRCHIGPRVSAALSEKGSMHSWAESSISTSTTPPEKSLRKAVSCQTLSELGTKISFPEYPSKEKNNKILIKITETDCCEKFDCSVKNINIVFP</sequence>
<comment type="subcellular location">
    <subcellularLocation>
        <location evidence="1">Cell membrane</location>
        <topology evidence="1">Multi-pass membrane protein</topology>
    </subcellularLocation>
</comment>
<dbReference type="InterPro" id="IPR050726">
    <property type="entry name" value="mGluR"/>
</dbReference>
<evidence type="ECO:0000259" key="15">
    <source>
        <dbReference type="PROSITE" id="PS50259"/>
    </source>
</evidence>
<keyword evidence="12" id="KW-0807">Transducer</keyword>
<dbReference type="Gene3D" id="2.10.50.30">
    <property type="entry name" value="GPCR, family 3, nine cysteines domain"/>
    <property type="match status" value="1"/>
</dbReference>
<evidence type="ECO:0000256" key="4">
    <source>
        <dbReference type="ARBA" id="ARBA00022692"/>
    </source>
</evidence>
<dbReference type="InterPro" id="IPR000162">
    <property type="entry name" value="GPCR_3_mtglu_rcpt"/>
</dbReference>
<evidence type="ECO:0000313" key="16">
    <source>
        <dbReference type="Proteomes" id="UP000504635"/>
    </source>
</evidence>
<evidence type="ECO:0000256" key="8">
    <source>
        <dbReference type="ARBA" id="ARBA00023136"/>
    </source>
</evidence>
<dbReference type="CDD" id="cd15285">
    <property type="entry name" value="7tmC_mGluR_group1"/>
    <property type="match status" value="1"/>
</dbReference>
<evidence type="ECO:0000256" key="3">
    <source>
        <dbReference type="ARBA" id="ARBA00022475"/>
    </source>
</evidence>
<dbReference type="InterPro" id="IPR017978">
    <property type="entry name" value="GPCR_3_C"/>
</dbReference>
<dbReference type="Gene3D" id="3.40.50.2300">
    <property type="match status" value="2"/>
</dbReference>
<keyword evidence="16" id="KW-1185">Reference proteome</keyword>
<evidence type="ECO:0000256" key="13">
    <source>
        <dbReference type="SAM" id="Phobius"/>
    </source>
</evidence>
<keyword evidence="11" id="KW-0325">Glycoprotein</keyword>
<dbReference type="PRINTS" id="PR00593">
    <property type="entry name" value="MTABOTROPICR"/>
</dbReference>
<dbReference type="Proteomes" id="UP000504635">
    <property type="component" value="Unplaced"/>
</dbReference>
<keyword evidence="10" id="KW-0675">Receptor</keyword>
<dbReference type="Pfam" id="PF00003">
    <property type="entry name" value="7tm_3"/>
    <property type="match status" value="1"/>
</dbReference>
<dbReference type="InterPro" id="IPR038550">
    <property type="entry name" value="GPCR_3_9-Cys_sf"/>
</dbReference>
<dbReference type="GeneID" id="115880860"/>
<dbReference type="GO" id="GO:0004930">
    <property type="term" value="F:G protein-coupled receptor activity"/>
    <property type="evidence" value="ECO:0007669"/>
    <property type="project" value="UniProtKB-KW"/>
</dbReference>
<keyword evidence="8 13" id="KW-0472">Membrane</keyword>
<evidence type="ECO:0000256" key="5">
    <source>
        <dbReference type="ARBA" id="ARBA00022729"/>
    </source>
</evidence>
<name>A0A6J2XSN1_SITOR</name>
<dbReference type="SUPFAM" id="SSF53822">
    <property type="entry name" value="Periplasmic binding protein-like I"/>
    <property type="match status" value="1"/>
</dbReference>
<organism evidence="16 17">
    <name type="scientific">Sitophilus oryzae</name>
    <name type="common">Rice weevil</name>
    <name type="synonym">Curculio oryzae</name>
    <dbReference type="NCBI Taxonomy" id="7048"/>
    <lineage>
        <taxon>Eukaryota</taxon>
        <taxon>Metazoa</taxon>
        <taxon>Ecdysozoa</taxon>
        <taxon>Arthropoda</taxon>
        <taxon>Hexapoda</taxon>
        <taxon>Insecta</taxon>
        <taxon>Pterygota</taxon>
        <taxon>Neoptera</taxon>
        <taxon>Endopterygota</taxon>
        <taxon>Coleoptera</taxon>
        <taxon>Polyphaga</taxon>
        <taxon>Cucujiformia</taxon>
        <taxon>Curculionidae</taxon>
        <taxon>Dryophthorinae</taxon>
        <taxon>Sitophilus</taxon>
    </lineage>
</organism>
<dbReference type="InterPro" id="IPR001828">
    <property type="entry name" value="ANF_lig-bd_rcpt"/>
</dbReference>
<keyword evidence="6 13" id="KW-1133">Transmembrane helix</keyword>
<evidence type="ECO:0000256" key="12">
    <source>
        <dbReference type="ARBA" id="ARBA00023224"/>
    </source>
</evidence>
<comment type="similarity">
    <text evidence="2">Belongs to the G-protein coupled receptor 3 family.</text>
</comment>
<feature type="transmembrane region" description="Helical" evidence="13">
    <location>
        <begin position="587"/>
        <end position="612"/>
    </location>
</feature>
<dbReference type="InterPro" id="IPR028082">
    <property type="entry name" value="Peripla_BP_I"/>
</dbReference>
<dbReference type="PANTHER" id="PTHR24060">
    <property type="entry name" value="METABOTROPIC GLUTAMATE RECEPTOR"/>
    <property type="match status" value="1"/>
</dbReference>
<feature type="signal peptide" evidence="14">
    <location>
        <begin position="1"/>
        <end position="24"/>
    </location>
</feature>
<keyword evidence="9" id="KW-1015">Disulfide bond</keyword>
<dbReference type="KEGG" id="soy:115880860"/>
<dbReference type="InterPro" id="IPR011500">
    <property type="entry name" value="GPCR_3_9-Cys_dom"/>
</dbReference>
<dbReference type="RefSeq" id="XP_030754036.1">
    <property type="nucleotide sequence ID" value="XM_030898176.1"/>
</dbReference>
<feature type="transmembrane region" description="Helical" evidence="13">
    <location>
        <begin position="692"/>
        <end position="721"/>
    </location>
</feature>
<proteinExistence type="inferred from homology"/>
<feature type="transmembrane region" description="Helical" evidence="13">
    <location>
        <begin position="747"/>
        <end position="767"/>
    </location>
</feature>
<dbReference type="Pfam" id="PF01094">
    <property type="entry name" value="ANF_receptor"/>
    <property type="match status" value="1"/>
</dbReference>
<keyword evidence="4 13" id="KW-0812">Transmembrane</keyword>
<accession>A0A6J2XSN1</accession>
<dbReference type="PROSITE" id="PS50259">
    <property type="entry name" value="G_PROTEIN_RECEP_F3_4"/>
    <property type="match status" value="1"/>
</dbReference>
<feature type="transmembrane region" description="Helical" evidence="13">
    <location>
        <begin position="624"/>
        <end position="643"/>
    </location>
</feature>
<dbReference type="Pfam" id="PF07562">
    <property type="entry name" value="NCD3G"/>
    <property type="match status" value="1"/>
</dbReference>
<evidence type="ECO:0000256" key="2">
    <source>
        <dbReference type="ARBA" id="ARBA00007242"/>
    </source>
</evidence>
<feature type="transmembrane region" description="Helical" evidence="13">
    <location>
        <begin position="779"/>
        <end position="799"/>
    </location>
</feature>
<evidence type="ECO:0000256" key="7">
    <source>
        <dbReference type="ARBA" id="ARBA00023040"/>
    </source>
</evidence>
<reference evidence="17" key="1">
    <citation type="submission" date="2025-08" db="UniProtKB">
        <authorList>
            <consortium name="RefSeq"/>
        </authorList>
    </citation>
    <scope>IDENTIFICATION</scope>
    <source>
        <tissue evidence="17">Gonads</tissue>
    </source>
</reference>
<keyword evidence="3" id="KW-1003">Cell membrane</keyword>
<evidence type="ECO:0000256" key="10">
    <source>
        <dbReference type="ARBA" id="ARBA00023170"/>
    </source>
</evidence>
<protein>
    <submittedName>
        <fullName evidence="17">Metabotropic glutamate receptor 5-like isoform X1</fullName>
    </submittedName>
</protein>
<feature type="transmembrane region" description="Helical" evidence="13">
    <location>
        <begin position="655"/>
        <end position="671"/>
    </location>
</feature>
<dbReference type="InterPro" id="IPR000337">
    <property type="entry name" value="GPCR_3"/>
</dbReference>
<keyword evidence="7" id="KW-0297">G-protein coupled receptor</keyword>
<feature type="domain" description="G-protein coupled receptors family 3 profile" evidence="15">
    <location>
        <begin position="586"/>
        <end position="847"/>
    </location>
</feature>
<evidence type="ECO:0000256" key="1">
    <source>
        <dbReference type="ARBA" id="ARBA00004651"/>
    </source>
</evidence>
<dbReference type="InParanoid" id="A0A6J2XSN1"/>
<feature type="transmembrane region" description="Helical" evidence="13">
    <location>
        <begin position="805"/>
        <end position="830"/>
    </location>
</feature>
<evidence type="ECO:0000256" key="6">
    <source>
        <dbReference type="ARBA" id="ARBA00022989"/>
    </source>
</evidence>
<dbReference type="FunFam" id="3.40.50.2300:FF:000145">
    <property type="entry name" value="Glutamate receptor, metabotropic"/>
    <property type="match status" value="1"/>
</dbReference>
<dbReference type="FunFam" id="3.40.50.2300:FF:000219">
    <property type="entry name" value="Glutamate metabotropic receptor 5"/>
    <property type="match status" value="1"/>
</dbReference>
<dbReference type="GO" id="GO:0005886">
    <property type="term" value="C:plasma membrane"/>
    <property type="evidence" value="ECO:0007669"/>
    <property type="project" value="UniProtKB-SubCell"/>
</dbReference>
<evidence type="ECO:0000256" key="9">
    <source>
        <dbReference type="ARBA" id="ARBA00023157"/>
    </source>
</evidence>
<feature type="chain" id="PRO_5026916780" evidence="14">
    <location>
        <begin position="25"/>
        <end position="940"/>
    </location>
</feature>
<dbReference type="FunFam" id="2.10.50.30:FF:000004">
    <property type="entry name" value="Taste receptor type 1 member 3-like protein"/>
    <property type="match status" value="1"/>
</dbReference>
<dbReference type="PRINTS" id="PR00248">
    <property type="entry name" value="GPCRMGR"/>
</dbReference>
<evidence type="ECO:0000256" key="14">
    <source>
        <dbReference type="SAM" id="SignalP"/>
    </source>
</evidence>
<evidence type="ECO:0000313" key="17">
    <source>
        <dbReference type="RefSeq" id="XP_030754036.1"/>
    </source>
</evidence>
<dbReference type="GO" id="GO:0007216">
    <property type="term" value="P:G protein-coupled glutamate receptor signaling pathway"/>
    <property type="evidence" value="ECO:0007669"/>
    <property type="project" value="UniProtKB-ARBA"/>
</dbReference>
<gene>
    <name evidence="17" type="primary">LOC115880860</name>
</gene>